<dbReference type="AlphaFoldDB" id="A0A0F9M7X9"/>
<dbReference type="PANTHER" id="PTHR38030:SF2">
    <property type="entry name" value="PROTOPORPHYRINOGEN IX DEHYDROGENASE [QUINONE]"/>
    <property type="match status" value="1"/>
</dbReference>
<sequence>MNNLKILITYYSNTGNTEKVANSLKAGLMGEVVDLTPIKDVDPSSLKNYDLVFLGSGIYAIRVNKSLSELLSATEELPPNFAFFCTHASLNMYQDGFKIVKRKLAKTGSEIIDVFDCMGENIGIPEVKKKEMLERLPPEKQKEAEEHQNRLKGRPNAEDLEKAK</sequence>
<dbReference type="GO" id="GO:0070819">
    <property type="term" value="F:menaquinone-dependent protoporphyrinogen oxidase activity"/>
    <property type="evidence" value="ECO:0007669"/>
    <property type="project" value="TreeGrafter"/>
</dbReference>
<reference evidence="3" key="1">
    <citation type="journal article" date="2015" name="Nature">
        <title>Complex archaea that bridge the gap between prokaryotes and eukaryotes.</title>
        <authorList>
            <person name="Spang A."/>
            <person name="Saw J.H."/>
            <person name="Jorgensen S.L."/>
            <person name="Zaremba-Niedzwiedzka K."/>
            <person name="Martijn J."/>
            <person name="Lind A.E."/>
            <person name="van Eijk R."/>
            <person name="Schleper C."/>
            <person name="Guy L."/>
            <person name="Ettema T.J."/>
        </authorList>
    </citation>
    <scope>NUCLEOTIDE SEQUENCE</scope>
</reference>
<protein>
    <recommendedName>
        <fullName evidence="2">Flavodoxin-like domain-containing protein</fullName>
    </recommendedName>
</protein>
<dbReference type="GO" id="GO:0006783">
    <property type="term" value="P:heme biosynthetic process"/>
    <property type="evidence" value="ECO:0007669"/>
    <property type="project" value="TreeGrafter"/>
</dbReference>
<dbReference type="InterPro" id="IPR029039">
    <property type="entry name" value="Flavoprotein-like_sf"/>
</dbReference>
<dbReference type="SUPFAM" id="SSF52218">
    <property type="entry name" value="Flavoproteins"/>
    <property type="match status" value="1"/>
</dbReference>
<dbReference type="GO" id="GO:0010181">
    <property type="term" value="F:FMN binding"/>
    <property type="evidence" value="ECO:0007669"/>
    <property type="project" value="InterPro"/>
</dbReference>
<evidence type="ECO:0000313" key="3">
    <source>
        <dbReference type="EMBL" id="KKM95456.1"/>
    </source>
</evidence>
<name>A0A0F9M7X9_9ZZZZ</name>
<comment type="caution">
    <text evidence="3">The sequence shown here is derived from an EMBL/GenBank/DDBJ whole genome shotgun (WGS) entry which is preliminary data.</text>
</comment>
<dbReference type="InterPro" id="IPR008254">
    <property type="entry name" value="Flavodoxin/NO_synth"/>
</dbReference>
<feature type="region of interest" description="Disordered" evidence="1">
    <location>
        <begin position="132"/>
        <end position="164"/>
    </location>
</feature>
<dbReference type="PROSITE" id="PS50902">
    <property type="entry name" value="FLAVODOXIN_LIKE"/>
    <property type="match status" value="1"/>
</dbReference>
<proteinExistence type="predicted"/>
<gene>
    <name evidence="3" type="ORF">LCGC14_1188050</name>
</gene>
<accession>A0A0F9M7X9</accession>
<dbReference type="EMBL" id="LAZR01006006">
    <property type="protein sequence ID" value="KKM95456.1"/>
    <property type="molecule type" value="Genomic_DNA"/>
</dbReference>
<organism evidence="3">
    <name type="scientific">marine sediment metagenome</name>
    <dbReference type="NCBI Taxonomy" id="412755"/>
    <lineage>
        <taxon>unclassified sequences</taxon>
        <taxon>metagenomes</taxon>
        <taxon>ecological metagenomes</taxon>
    </lineage>
</organism>
<evidence type="ECO:0000259" key="2">
    <source>
        <dbReference type="PROSITE" id="PS50902"/>
    </source>
</evidence>
<dbReference type="InterPro" id="IPR052200">
    <property type="entry name" value="Protoporphyrinogen_IX_DH"/>
</dbReference>
<feature type="domain" description="Flavodoxin-like" evidence="2">
    <location>
        <begin position="6"/>
        <end position="152"/>
    </location>
</feature>
<evidence type="ECO:0000256" key="1">
    <source>
        <dbReference type="SAM" id="MobiDB-lite"/>
    </source>
</evidence>
<dbReference type="PANTHER" id="PTHR38030">
    <property type="entry name" value="PROTOPORPHYRINOGEN IX DEHYDROGENASE [MENAQUINONE]"/>
    <property type="match status" value="1"/>
</dbReference>
<dbReference type="Pfam" id="PF12641">
    <property type="entry name" value="Flavodoxin_3"/>
    <property type="match status" value="1"/>
</dbReference>
<dbReference type="Gene3D" id="3.40.50.360">
    <property type="match status" value="1"/>
</dbReference>